<keyword evidence="3" id="KW-1003">Cell membrane</keyword>
<dbReference type="InterPro" id="IPR050545">
    <property type="entry name" value="Mycobact_MmpL"/>
</dbReference>
<feature type="transmembrane region" description="Helical" evidence="8">
    <location>
        <begin position="645"/>
        <end position="667"/>
    </location>
</feature>
<dbReference type="KEGG" id="fri:FraEuI1c_2166"/>
<dbReference type="PANTHER" id="PTHR33406:SF11">
    <property type="entry name" value="MEMBRANE PROTEIN SCO6666-RELATED"/>
    <property type="match status" value="1"/>
</dbReference>
<feature type="transmembrane region" description="Helical" evidence="8">
    <location>
        <begin position="601"/>
        <end position="624"/>
    </location>
</feature>
<feature type="region of interest" description="Disordered" evidence="7">
    <location>
        <begin position="730"/>
        <end position="755"/>
    </location>
</feature>
<accession>E3IXP6</accession>
<feature type="domain" description="SSD" evidence="9">
    <location>
        <begin position="219"/>
        <end position="339"/>
    </location>
</feature>
<feature type="transmembrane region" description="Helical" evidence="8">
    <location>
        <begin position="317"/>
        <end position="340"/>
    </location>
</feature>
<protein>
    <submittedName>
        <fullName evidence="10">Putative integral membrane export protein</fullName>
    </submittedName>
</protein>
<evidence type="ECO:0000256" key="5">
    <source>
        <dbReference type="ARBA" id="ARBA00022989"/>
    </source>
</evidence>
<evidence type="ECO:0000256" key="3">
    <source>
        <dbReference type="ARBA" id="ARBA00022475"/>
    </source>
</evidence>
<dbReference type="RefSeq" id="WP_013423324.1">
    <property type="nucleotide sequence ID" value="NC_014666.1"/>
</dbReference>
<evidence type="ECO:0000256" key="1">
    <source>
        <dbReference type="ARBA" id="ARBA00004651"/>
    </source>
</evidence>
<feature type="transmembrane region" description="Helical" evidence="8">
    <location>
        <begin position="243"/>
        <end position="262"/>
    </location>
</feature>
<dbReference type="HOGENOM" id="CLU_005108_1_1_11"/>
<dbReference type="STRING" id="298654.FraEuI1c_2166"/>
<dbReference type="Proteomes" id="UP000002484">
    <property type="component" value="Chromosome"/>
</dbReference>
<dbReference type="PROSITE" id="PS50156">
    <property type="entry name" value="SSD"/>
    <property type="match status" value="1"/>
</dbReference>
<keyword evidence="6 8" id="KW-0472">Membrane</keyword>
<comment type="similarity">
    <text evidence="2">Belongs to the resistance-nodulation-cell division (RND) (TC 2.A.6) family. MmpL subfamily.</text>
</comment>
<dbReference type="eggNOG" id="COG2409">
    <property type="taxonomic scope" value="Bacteria"/>
</dbReference>
<evidence type="ECO:0000256" key="8">
    <source>
        <dbReference type="SAM" id="Phobius"/>
    </source>
</evidence>
<dbReference type="InterPro" id="IPR000731">
    <property type="entry name" value="SSD"/>
</dbReference>
<keyword evidence="5 8" id="KW-1133">Transmembrane helix</keyword>
<evidence type="ECO:0000256" key="4">
    <source>
        <dbReference type="ARBA" id="ARBA00022692"/>
    </source>
</evidence>
<keyword evidence="11" id="KW-1185">Reference proteome</keyword>
<sequence>MRGIAEFAVRRRWFVVAGWVLFVIAVQGIAGAMGGASYKDTFSLPHTETAAVANLLKDAGLNNQNGAAGTVVLKDRAGAFNAAPAQLQPALIKLCGSGNHVALIATPWQSIDCSKGAAVGPGSPTLLNHSRGSNTALVSITWENDHYDAALFKGVYDELKTLGSDQLQVEFTGDAFSGIGQSAGSGSSILIGFLAALIILAIVFRTVAATVLPLASAVVALVSGLGAIYILSHAINVSNITPFLAELMVIGVGVDYALFIVTRHRRNLRRGMPVSESIVNAINTSGRAVLFAGSTVCIAILGLIALGVSFFNGMAVATALAVGFTMIASLTLLPALLSLFGLKVLPRKHRAAARAGEFLDGKPVGKWARWSQFVARNRIAVAVVAGAVMVLIALPFFSINLGASDQGSDPKGSTTRSGYDLIAGEFGVGYNSTLEAVVSGPGAADKAYLERVSTTLAAVPGVDRGSLGTSQLTSDVAFVTFKTTTSPQSEKTYTLVRHLRSSVLPPLYDGTGNRIYAYGGTAVNVDFATVLGRKMPLFITVVVGLSFILLLLAFRSLVIPATAAVMNLLAAAGSFGVVVAIFQFGWLSDSMGAGPGGPIDAWMPVMLFAILFGLSMDYQVFLVSRMHEEWVHTRDNRRSVTIGQAETGGIITAAALIMIAVFLGFLLSPGRPIKMFGTGLASAVFLDAFILRTALVPALMNIFGRSNWYLPRWLDRITPHFSVEPADAAVALPSQAGPADRDRPEDERELTRTAR</sequence>
<dbReference type="PANTHER" id="PTHR33406">
    <property type="entry name" value="MEMBRANE PROTEIN MJ1562-RELATED"/>
    <property type="match status" value="1"/>
</dbReference>
<evidence type="ECO:0000259" key="9">
    <source>
        <dbReference type="PROSITE" id="PS50156"/>
    </source>
</evidence>
<name>E3IXP6_PSEI1</name>
<feature type="transmembrane region" description="Helical" evidence="8">
    <location>
        <begin position="12"/>
        <end position="33"/>
    </location>
</feature>
<feature type="compositionally biased region" description="Basic and acidic residues" evidence="7">
    <location>
        <begin position="739"/>
        <end position="755"/>
    </location>
</feature>
<reference evidence="10 11" key="1">
    <citation type="submission" date="2010-10" db="EMBL/GenBank/DDBJ databases">
        <title>Complete sequence of Frankia sp. EuI1c.</title>
        <authorList>
            <consortium name="US DOE Joint Genome Institute"/>
            <person name="Lucas S."/>
            <person name="Copeland A."/>
            <person name="Lapidus A."/>
            <person name="Cheng J.-F."/>
            <person name="Bruce D."/>
            <person name="Goodwin L."/>
            <person name="Pitluck S."/>
            <person name="Chertkov O."/>
            <person name="Detter J.C."/>
            <person name="Han C."/>
            <person name="Tapia R."/>
            <person name="Land M."/>
            <person name="Hauser L."/>
            <person name="Jeffries C."/>
            <person name="Kyrpides N."/>
            <person name="Ivanova N."/>
            <person name="Mikhailova N."/>
            <person name="Beauchemin N."/>
            <person name="Sen A."/>
            <person name="Sur S.A."/>
            <person name="Gtari M."/>
            <person name="Wall L."/>
            <person name="Tisa L."/>
            <person name="Woyke T."/>
        </authorList>
    </citation>
    <scope>NUCLEOTIDE SEQUENCE [LARGE SCALE GENOMIC DNA]</scope>
    <source>
        <strain evidence="11">DSM 45817 / CECT 9037 / EuI1c</strain>
    </source>
</reference>
<comment type="subcellular location">
    <subcellularLocation>
        <location evidence="1">Cell membrane</location>
        <topology evidence="1">Multi-pass membrane protein</topology>
    </subcellularLocation>
</comment>
<feature type="transmembrane region" description="Helical" evidence="8">
    <location>
        <begin position="379"/>
        <end position="399"/>
    </location>
</feature>
<evidence type="ECO:0000313" key="10">
    <source>
        <dbReference type="EMBL" id="ADP80205.1"/>
    </source>
</evidence>
<dbReference type="InterPro" id="IPR004869">
    <property type="entry name" value="MMPL_dom"/>
</dbReference>
<feature type="transmembrane region" description="Helical" evidence="8">
    <location>
        <begin position="288"/>
        <end position="311"/>
    </location>
</feature>
<evidence type="ECO:0000256" key="2">
    <source>
        <dbReference type="ARBA" id="ARBA00010157"/>
    </source>
</evidence>
<feature type="transmembrane region" description="Helical" evidence="8">
    <location>
        <begin position="566"/>
        <end position="586"/>
    </location>
</feature>
<proteinExistence type="inferred from homology"/>
<evidence type="ECO:0000256" key="7">
    <source>
        <dbReference type="SAM" id="MobiDB-lite"/>
    </source>
</evidence>
<dbReference type="AlphaFoldDB" id="E3IXP6"/>
<evidence type="ECO:0000256" key="6">
    <source>
        <dbReference type="ARBA" id="ARBA00023136"/>
    </source>
</evidence>
<dbReference type="OrthoDB" id="7051771at2"/>
<dbReference type="GO" id="GO:0005886">
    <property type="term" value="C:plasma membrane"/>
    <property type="evidence" value="ECO:0007669"/>
    <property type="project" value="UniProtKB-SubCell"/>
</dbReference>
<gene>
    <name evidence="10" type="ordered locus">FraEuI1c_2166</name>
</gene>
<feature type="transmembrane region" description="Helical" evidence="8">
    <location>
        <begin position="186"/>
        <end position="204"/>
    </location>
</feature>
<dbReference type="EMBL" id="CP002299">
    <property type="protein sequence ID" value="ADP80205.1"/>
    <property type="molecule type" value="Genomic_DNA"/>
</dbReference>
<dbReference type="SUPFAM" id="SSF82866">
    <property type="entry name" value="Multidrug efflux transporter AcrB transmembrane domain"/>
    <property type="match status" value="2"/>
</dbReference>
<evidence type="ECO:0000313" key="11">
    <source>
        <dbReference type="Proteomes" id="UP000002484"/>
    </source>
</evidence>
<feature type="transmembrane region" description="Helical" evidence="8">
    <location>
        <begin position="211"/>
        <end position="231"/>
    </location>
</feature>
<feature type="transmembrane region" description="Helical" evidence="8">
    <location>
        <begin position="535"/>
        <end position="554"/>
    </location>
</feature>
<dbReference type="InParanoid" id="E3IXP6"/>
<organism evidence="10 11">
    <name type="scientific">Pseudofrankia inefficax (strain DSM 45817 / CECT 9037 / DDB 130130 / EuI1c)</name>
    <name type="common">Frankia inefficax</name>
    <dbReference type="NCBI Taxonomy" id="298654"/>
    <lineage>
        <taxon>Bacteria</taxon>
        <taxon>Bacillati</taxon>
        <taxon>Actinomycetota</taxon>
        <taxon>Actinomycetes</taxon>
        <taxon>Frankiales</taxon>
        <taxon>Frankiaceae</taxon>
        <taxon>Pseudofrankia</taxon>
    </lineage>
</organism>
<dbReference type="Gene3D" id="1.20.1640.10">
    <property type="entry name" value="Multidrug efflux transporter AcrB transmembrane domain"/>
    <property type="match status" value="2"/>
</dbReference>
<dbReference type="Pfam" id="PF03176">
    <property type="entry name" value="MMPL"/>
    <property type="match status" value="2"/>
</dbReference>
<feature type="transmembrane region" description="Helical" evidence="8">
    <location>
        <begin position="679"/>
        <end position="703"/>
    </location>
</feature>
<keyword evidence="4 8" id="KW-0812">Transmembrane</keyword>